<accession>A0ABW0IGG2</accession>
<evidence type="ECO:0000313" key="1">
    <source>
        <dbReference type="EMBL" id="MFC5411635.1"/>
    </source>
</evidence>
<sequence>MKIKEIAEAIENSLEALKGEKAIDKKFSSQKTLPDEASARQVFAQARERLFDVDRWSDISNFTASFFLHNVQGNPKPAGRPERGDYIKIELPGPTPVNWVTVVEIVDDAKKVSFTARPCPDPHGSGGQTDHFLQDSSTSTFQVEWRGHTVKASQIGRNEMANNQKPEAGDRALINTVVAGGGWLFYQKIQWKSLTAYLVNG</sequence>
<gene>
    <name evidence="1" type="ORF">ACFPMF_20100</name>
</gene>
<keyword evidence="2" id="KW-1185">Reference proteome</keyword>
<dbReference type="RefSeq" id="WP_379848523.1">
    <property type="nucleotide sequence ID" value="NZ_JBHSMA010000007.1"/>
</dbReference>
<name>A0ABW0IGG2_9BACT</name>
<protein>
    <submittedName>
        <fullName evidence="1">Uncharacterized protein</fullName>
    </submittedName>
</protein>
<dbReference type="EMBL" id="JBHSMA010000007">
    <property type="protein sequence ID" value="MFC5411635.1"/>
    <property type="molecule type" value="Genomic_DNA"/>
</dbReference>
<comment type="caution">
    <text evidence="1">The sequence shown here is derived from an EMBL/GenBank/DDBJ whole genome shotgun (WGS) entry which is preliminary data.</text>
</comment>
<organism evidence="1 2">
    <name type="scientific">Larkinella bovis</name>
    <dbReference type="NCBI Taxonomy" id="683041"/>
    <lineage>
        <taxon>Bacteria</taxon>
        <taxon>Pseudomonadati</taxon>
        <taxon>Bacteroidota</taxon>
        <taxon>Cytophagia</taxon>
        <taxon>Cytophagales</taxon>
        <taxon>Spirosomataceae</taxon>
        <taxon>Larkinella</taxon>
    </lineage>
</organism>
<dbReference type="Proteomes" id="UP001596106">
    <property type="component" value="Unassembled WGS sequence"/>
</dbReference>
<reference evidence="2" key="1">
    <citation type="journal article" date="2019" name="Int. J. Syst. Evol. Microbiol.">
        <title>The Global Catalogue of Microorganisms (GCM) 10K type strain sequencing project: providing services to taxonomists for standard genome sequencing and annotation.</title>
        <authorList>
            <consortium name="The Broad Institute Genomics Platform"/>
            <consortium name="The Broad Institute Genome Sequencing Center for Infectious Disease"/>
            <person name="Wu L."/>
            <person name="Ma J."/>
        </authorList>
    </citation>
    <scope>NUCLEOTIDE SEQUENCE [LARGE SCALE GENOMIC DNA]</scope>
    <source>
        <strain evidence="2">CCUG 55250</strain>
    </source>
</reference>
<proteinExistence type="predicted"/>
<evidence type="ECO:0000313" key="2">
    <source>
        <dbReference type="Proteomes" id="UP001596106"/>
    </source>
</evidence>